<reference evidence="1" key="2">
    <citation type="submission" date="2023-05" db="EMBL/GenBank/DDBJ databases">
        <authorList>
            <consortium name="Lawrence Berkeley National Laboratory"/>
            <person name="Steindorff A."/>
            <person name="Hensen N."/>
            <person name="Bonometti L."/>
            <person name="Westerberg I."/>
            <person name="Brannstrom I.O."/>
            <person name="Guillou S."/>
            <person name="Cros-Aarteil S."/>
            <person name="Calhoun S."/>
            <person name="Haridas S."/>
            <person name="Kuo A."/>
            <person name="Mondo S."/>
            <person name="Pangilinan J."/>
            <person name="Riley R."/>
            <person name="Labutti K."/>
            <person name="Andreopoulos B."/>
            <person name="Lipzen A."/>
            <person name="Chen C."/>
            <person name="Yanf M."/>
            <person name="Daum C."/>
            <person name="Ng V."/>
            <person name="Clum A."/>
            <person name="Ohm R."/>
            <person name="Martin F."/>
            <person name="Silar P."/>
            <person name="Natvig D."/>
            <person name="Lalanne C."/>
            <person name="Gautier V."/>
            <person name="Ament-Velasquez S.L."/>
            <person name="Kruys A."/>
            <person name="Hutchinson M.I."/>
            <person name="Powell A.J."/>
            <person name="Barry K."/>
            <person name="Miller A.N."/>
            <person name="Grigoriev I.V."/>
            <person name="Debuchy R."/>
            <person name="Gladieux P."/>
            <person name="Thoren M.H."/>
            <person name="Johannesson H."/>
        </authorList>
    </citation>
    <scope>NUCLEOTIDE SEQUENCE</scope>
    <source>
        <strain evidence="1">CBS 123565</strain>
    </source>
</reference>
<dbReference type="AlphaFoldDB" id="A0AAN6UKG0"/>
<gene>
    <name evidence="1" type="ORF">BT67DRAFT_301439</name>
</gene>
<dbReference type="Proteomes" id="UP001304895">
    <property type="component" value="Unassembled WGS sequence"/>
</dbReference>
<protein>
    <submittedName>
        <fullName evidence="1">Uncharacterized protein</fullName>
    </submittedName>
</protein>
<evidence type="ECO:0000313" key="2">
    <source>
        <dbReference type="Proteomes" id="UP001304895"/>
    </source>
</evidence>
<reference evidence="1" key="1">
    <citation type="journal article" date="2023" name="Mol. Phylogenet. Evol.">
        <title>Genome-scale phylogeny and comparative genomics of the fungal order Sordariales.</title>
        <authorList>
            <person name="Hensen N."/>
            <person name="Bonometti L."/>
            <person name="Westerberg I."/>
            <person name="Brannstrom I.O."/>
            <person name="Guillou S."/>
            <person name="Cros-Aarteil S."/>
            <person name="Calhoun S."/>
            <person name="Haridas S."/>
            <person name="Kuo A."/>
            <person name="Mondo S."/>
            <person name="Pangilinan J."/>
            <person name="Riley R."/>
            <person name="LaButti K."/>
            <person name="Andreopoulos B."/>
            <person name="Lipzen A."/>
            <person name="Chen C."/>
            <person name="Yan M."/>
            <person name="Daum C."/>
            <person name="Ng V."/>
            <person name="Clum A."/>
            <person name="Steindorff A."/>
            <person name="Ohm R.A."/>
            <person name="Martin F."/>
            <person name="Silar P."/>
            <person name="Natvig D.O."/>
            <person name="Lalanne C."/>
            <person name="Gautier V."/>
            <person name="Ament-Velasquez S.L."/>
            <person name="Kruys A."/>
            <person name="Hutchinson M.I."/>
            <person name="Powell A.J."/>
            <person name="Barry K."/>
            <person name="Miller A.N."/>
            <person name="Grigoriev I.V."/>
            <person name="Debuchy R."/>
            <person name="Gladieux P."/>
            <person name="Hiltunen Thoren M."/>
            <person name="Johannesson H."/>
        </authorList>
    </citation>
    <scope>NUCLEOTIDE SEQUENCE</scope>
    <source>
        <strain evidence="1">CBS 123565</strain>
    </source>
</reference>
<accession>A0AAN6UKG0</accession>
<sequence>MALYKRQHFIESIINRSFPVPLNPLAAGSQATFLVLQREQIQGPSISPRVHCVWCTGLCCSRTLVVDTCELHSARTRTSPKPNTQGPCIRDATTTCSALGHDCGMRPWVCHDVRSFFLNFLLFP</sequence>
<organism evidence="1 2">
    <name type="scientific">Trichocladium antarcticum</name>
    <dbReference type="NCBI Taxonomy" id="1450529"/>
    <lineage>
        <taxon>Eukaryota</taxon>
        <taxon>Fungi</taxon>
        <taxon>Dikarya</taxon>
        <taxon>Ascomycota</taxon>
        <taxon>Pezizomycotina</taxon>
        <taxon>Sordariomycetes</taxon>
        <taxon>Sordariomycetidae</taxon>
        <taxon>Sordariales</taxon>
        <taxon>Chaetomiaceae</taxon>
        <taxon>Trichocladium</taxon>
    </lineage>
</organism>
<proteinExistence type="predicted"/>
<evidence type="ECO:0000313" key="1">
    <source>
        <dbReference type="EMBL" id="KAK4134673.1"/>
    </source>
</evidence>
<comment type="caution">
    <text evidence="1">The sequence shown here is derived from an EMBL/GenBank/DDBJ whole genome shotgun (WGS) entry which is preliminary data.</text>
</comment>
<dbReference type="EMBL" id="MU853408">
    <property type="protein sequence ID" value="KAK4134673.1"/>
    <property type="molecule type" value="Genomic_DNA"/>
</dbReference>
<keyword evidence="2" id="KW-1185">Reference proteome</keyword>
<name>A0AAN6UKG0_9PEZI</name>